<evidence type="ECO:0000256" key="2">
    <source>
        <dbReference type="ARBA" id="ARBA00004642"/>
    </source>
</evidence>
<dbReference type="GO" id="GO:0005654">
    <property type="term" value="C:nucleoplasm"/>
    <property type="evidence" value="ECO:0007669"/>
    <property type="project" value="UniProtKB-SubCell"/>
</dbReference>
<evidence type="ECO:0000313" key="8">
    <source>
        <dbReference type="EMBL" id="CAG8484571.1"/>
    </source>
</evidence>
<organism evidence="8 9">
    <name type="scientific">Diversispora eburnea</name>
    <dbReference type="NCBI Taxonomy" id="1213867"/>
    <lineage>
        <taxon>Eukaryota</taxon>
        <taxon>Fungi</taxon>
        <taxon>Fungi incertae sedis</taxon>
        <taxon>Mucoromycota</taxon>
        <taxon>Glomeromycotina</taxon>
        <taxon>Glomeromycetes</taxon>
        <taxon>Diversisporales</taxon>
        <taxon>Diversisporaceae</taxon>
        <taxon>Diversispora</taxon>
    </lineage>
</organism>
<dbReference type="PANTHER" id="PTHR14211">
    <property type="entry name" value="GLIOMA SUPPRESSOR CANDIDATE REGION GENE 2"/>
    <property type="match status" value="1"/>
</dbReference>
<dbReference type="Proteomes" id="UP000789706">
    <property type="component" value="Unassembled WGS sequence"/>
</dbReference>
<evidence type="ECO:0000256" key="6">
    <source>
        <dbReference type="ARBA" id="ARBA00023242"/>
    </source>
</evidence>
<name>A0A9N8ZEU6_9GLOM</name>
<comment type="similarity">
    <text evidence="3">Belongs to the NOP53 family.</text>
</comment>
<gene>
    <name evidence="8" type="ORF">DEBURN_LOCUS3845</name>
</gene>
<dbReference type="GO" id="GO:0006364">
    <property type="term" value="P:rRNA processing"/>
    <property type="evidence" value="ECO:0007669"/>
    <property type="project" value="TreeGrafter"/>
</dbReference>
<dbReference type="OrthoDB" id="5072at2759"/>
<feature type="compositionally biased region" description="Basic and acidic residues" evidence="7">
    <location>
        <begin position="243"/>
        <end position="261"/>
    </location>
</feature>
<dbReference type="EMBL" id="CAJVPK010000258">
    <property type="protein sequence ID" value="CAG8484571.1"/>
    <property type="molecule type" value="Genomic_DNA"/>
</dbReference>
<evidence type="ECO:0000256" key="4">
    <source>
        <dbReference type="ARBA" id="ARBA00018339"/>
    </source>
</evidence>
<dbReference type="PANTHER" id="PTHR14211:SF7">
    <property type="entry name" value="RIBOSOME BIOGENESIS PROTEIN NOP53"/>
    <property type="match status" value="1"/>
</dbReference>
<protein>
    <recommendedName>
        <fullName evidence="4">Ribosome biogenesis protein NOP53</fullName>
    </recommendedName>
</protein>
<dbReference type="InterPro" id="IPR011687">
    <property type="entry name" value="Nop53/GLTSCR2"/>
</dbReference>
<keyword evidence="9" id="KW-1185">Reference proteome</keyword>
<sequence>MPQIDSTVSTDSPVKKSTRPSRKGKKAWRKNVDITDIEETLDGIRAEERLLGGKIQDIPSEKLFFLDTKGDAQEKLSRKKNSSNDDNQLSLLLRSEKEKINEKYDIWTQKESEDSEINDDDFLQPVKKRKIKPPPTLSIKPGGNVPAVKIPHSGASYMPEAQAHQELLMIAHKEEKIKLQKIQRIKSQVPSLKVEIIEENIMMNDNENEISSDLEEEEEEENKDKNNNKEENKSKVNHKKTKTERNKEKKKLERSKMEEHKKQRKELKKNLERLPEIITTVEKEFNEREKMMIEREKLTKEAEKMPKNKIGKYRVRKLPTNVLLTDEIPPTFREFKPFLCNDSIRVVYKPDDELTKLRRLWWKEGNIHPQAKWEEAMMKTNLISVVYGNESIIKPSFMNYHETFIGLITKLLNLCWSPVDFTDARIRAAYACFRPAKPPFRVHDAIIIKIYPLPDDEVPTRTQFEFGTHDQYGNPKIIQQGQCVISIFLDCLDRDTFPDITIPQQLLLDPISLDFLLIRDEFLRMYRTS</sequence>
<evidence type="ECO:0000313" key="9">
    <source>
        <dbReference type="Proteomes" id="UP000789706"/>
    </source>
</evidence>
<feature type="compositionally biased region" description="Basic residues" evidence="7">
    <location>
        <begin position="16"/>
        <end position="28"/>
    </location>
</feature>
<feature type="compositionally biased region" description="Polar residues" evidence="7">
    <location>
        <begin position="1"/>
        <end position="12"/>
    </location>
</feature>
<feature type="region of interest" description="Disordered" evidence="7">
    <location>
        <begin position="71"/>
        <end position="90"/>
    </location>
</feature>
<reference evidence="8" key="1">
    <citation type="submission" date="2021-06" db="EMBL/GenBank/DDBJ databases">
        <authorList>
            <person name="Kallberg Y."/>
            <person name="Tangrot J."/>
            <person name="Rosling A."/>
        </authorList>
    </citation>
    <scope>NUCLEOTIDE SEQUENCE</scope>
    <source>
        <strain evidence="8">AZ414A</strain>
    </source>
</reference>
<dbReference type="GO" id="GO:0005730">
    <property type="term" value="C:nucleolus"/>
    <property type="evidence" value="ECO:0007669"/>
    <property type="project" value="UniProtKB-SubCell"/>
</dbReference>
<keyword evidence="6" id="KW-0539">Nucleus</keyword>
<comment type="subcellular location">
    <subcellularLocation>
        <location evidence="1">Nucleus</location>
        <location evidence="1">Nucleolus</location>
    </subcellularLocation>
    <subcellularLocation>
        <location evidence="2">Nucleus</location>
        <location evidence="2">Nucleoplasm</location>
    </subcellularLocation>
</comment>
<accession>A0A9N8ZEU6</accession>
<keyword evidence="5" id="KW-0690">Ribosome biogenesis</keyword>
<evidence type="ECO:0000256" key="3">
    <source>
        <dbReference type="ARBA" id="ARBA00008838"/>
    </source>
</evidence>
<dbReference type="AlphaFoldDB" id="A0A9N8ZEU6"/>
<evidence type="ECO:0000256" key="5">
    <source>
        <dbReference type="ARBA" id="ARBA00022517"/>
    </source>
</evidence>
<evidence type="ECO:0000256" key="7">
    <source>
        <dbReference type="SAM" id="MobiDB-lite"/>
    </source>
</evidence>
<feature type="compositionally biased region" description="Acidic residues" evidence="7">
    <location>
        <begin position="211"/>
        <end position="221"/>
    </location>
</feature>
<evidence type="ECO:0000256" key="1">
    <source>
        <dbReference type="ARBA" id="ARBA00004604"/>
    </source>
</evidence>
<comment type="caution">
    <text evidence="8">The sequence shown here is derived from an EMBL/GenBank/DDBJ whole genome shotgun (WGS) entry which is preliminary data.</text>
</comment>
<dbReference type="GO" id="GO:0008097">
    <property type="term" value="F:5S rRNA binding"/>
    <property type="evidence" value="ECO:0007669"/>
    <property type="project" value="TreeGrafter"/>
</dbReference>
<feature type="region of interest" description="Disordered" evidence="7">
    <location>
        <begin position="1"/>
        <end position="28"/>
    </location>
</feature>
<dbReference type="GO" id="GO:0000027">
    <property type="term" value="P:ribosomal large subunit assembly"/>
    <property type="evidence" value="ECO:0007669"/>
    <property type="project" value="TreeGrafter"/>
</dbReference>
<proteinExistence type="inferred from homology"/>
<dbReference type="Pfam" id="PF07767">
    <property type="entry name" value="Nop53"/>
    <property type="match status" value="1"/>
</dbReference>
<feature type="region of interest" description="Disordered" evidence="7">
    <location>
        <begin position="211"/>
        <end position="267"/>
    </location>
</feature>
<feature type="compositionally biased region" description="Basic and acidic residues" evidence="7">
    <location>
        <begin position="222"/>
        <end position="234"/>
    </location>
</feature>